<gene>
    <name evidence="2" type="ORF">H9747_14455</name>
</gene>
<comment type="caution">
    <text evidence="2">The sequence shown here is derived from an EMBL/GenBank/DDBJ whole genome shotgun (WGS) entry which is preliminary data.</text>
</comment>
<reference evidence="2" key="2">
    <citation type="submission" date="2021-04" db="EMBL/GenBank/DDBJ databases">
        <authorList>
            <person name="Gilroy R."/>
        </authorList>
    </citation>
    <scope>NUCLEOTIDE SEQUENCE</scope>
    <source>
        <strain evidence="2">CHK195-9823</strain>
    </source>
</reference>
<dbReference type="InterPro" id="IPR036736">
    <property type="entry name" value="ACP-like_sf"/>
</dbReference>
<organism evidence="2 3">
    <name type="scientific">Candidatus Blautia stercorigallinarum</name>
    <dbReference type="NCBI Taxonomy" id="2838501"/>
    <lineage>
        <taxon>Bacteria</taxon>
        <taxon>Bacillati</taxon>
        <taxon>Bacillota</taxon>
        <taxon>Clostridia</taxon>
        <taxon>Lachnospirales</taxon>
        <taxon>Lachnospiraceae</taxon>
        <taxon>Blautia</taxon>
    </lineage>
</organism>
<sequence>MEKLIAILNDIDDSIQWEKEQGLIDRRLLDSFGVISLVSELEDCYSIEIEAGEMVPENFNSVEAIYTMVQRLQEK</sequence>
<protein>
    <submittedName>
        <fullName evidence="2">Acyl carrier protein</fullName>
    </submittedName>
</protein>
<proteinExistence type="predicted"/>
<evidence type="ECO:0000313" key="2">
    <source>
        <dbReference type="EMBL" id="HIV40171.1"/>
    </source>
</evidence>
<dbReference type="PROSITE" id="PS50075">
    <property type="entry name" value="CARRIER"/>
    <property type="match status" value="1"/>
</dbReference>
<dbReference type="Proteomes" id="UP000886814">
    <property type="component" value="Unassembled WGS sequence"/>
</dbReference>
<accession>A0A9D1THL7</accession>
<feature type="domain" description="Carrier" evidence="1">
    <location>
        <begin position="1"/>
        <end position="73"/>
    </location>
</feature>
<dbReference type="Gene3D" id="1.10.1200.10">
    <property type="entry name" value="ACP-like"/>
    <property type="match status" value="1"/>
</dbReference>
<dbReference type="AlphaFoldDB" id="A0A9D1THL7"/>
<reference evidence="2" key="1">
    <citation type="journal article" date="2021" name="PeerJ">
        <title>Extensive microbial diversity within the chicken gut microbiome revealed by metagenomics and culture.</title>
        <authorList>
            <person name="Gilroy R."/>
            <person name="Ravi A."/>
            <person name="Getino M."/>
            <person name="Pursley I."/>
            <person name="Horton D.L."/>
            <person name="Alikhan N.F."/>
            <person name="Baker D."/>
            <person name="Gharbi K."/>
            <person name="Hall N."/>
            <person name="Watson M."/>
            <person name="Adriaenssens E.M."/>
            <person name="Foster-Nyarko E."/>
            <person name="Jarju S."/>
            <person name="Secka A."/>
            <person name="Antonio M."/>
            <person name="Oren A."/>
            <person name="Chaudhuri R.R."/>
            <person name="La Ragione R."/>
            <person name="Hildebrand F."/>
            <person name="Pallen M.J."/>
        </authorList>
    </citation>
    <scope>NUCLEOTIDE SEQUENCE</scope>
    <source>
        <strain evidence="2">CHK195-9823</strain>
    </source>
</reference>
<dbReference type="SUPFAM" id="SSF47336">
    <property type="entry name" value="ACP-like"/>
    <property type="match status" value="1"/>
</dbReference>
<evidence type="ECO:0000313" key="3">
    <source>
        <dbReference type="Proteomes" id="UP000886814"/>
    </source>
</evidence>
<name>A0A9D1THL7_9FIRM</name>
<dbReference type="EMBL" id="DXIQ01000102">
    <property type="protein sequence ID" value="HIV40171.1"/>
    <property type="molecule type" value="Genomic_DNA"/>
</dbReference>
<dbReference type="InterPro" id="IPR009081">
    <property type="entry name" value="PP-bd_ACP"/>
</dbReference>
<evidence type="ECO:0000259" key="1">
    <source>
        <dbReference type="PROSITE" id="PS50075"/>
    </source>
</evidence>